<proteinExistence type="predicted"/>
<reference evidence="2" key="1">
    <citation type="journal article" date="2019" name="Int. J. Syst. Evol. Microbiol.">
        <title>The Global Catalogue of Microorganisms (GCM) 10K type strain sequencing project: providing services to taxonomists for standard genome sequencing and annotation.</title>
        <authorList>
            <consortium name="The Broad Institute Genomics Platform"/>
            <consortium name="The Broad Institute Genome Sequencing Center for Infectious Disease"/>
            <person name="Wu L."/>
            <person name="Ma J."/>
        </authorList>
    </citation>
    <scope>NUCLEOTIDE SEQUENCE [LARGE SCALE GENOMIC DNA]</scope>
    <source>
        <strain evidence="2">JCM 17441</strain>
    </source>
</reference>
<organism evidence="1 2">
    <name type="scientific">Dactylosporangium darangshiense</name>
    <dbReference type="NCBI Taxonomy" id="579108"/>
    <lineage>
        <taxon>Bacteria</taxon>
        <taxon>Bacillati</taxon>
        <taxon>Actinomycetota</taxon>
        <taxon>Actinomycetes</taxon>
        <taxon>Micromonosporales</taxon>
        <taxon>Micromonosporaceae</taxon>
        <taxon>Dactylosporangium</taxon>
    </lineage>
</organism>
<protein>
    <submittedName>
        <fullName evidence="1">Uncharacterized protein</fullName>
    </submittedName>
</protein>
<accession>A0ABP8DEE9</accession>
<name>A0ABP8DEE9_9ACTN</name>
<comment type="caution">
    <text evidence="1">The sequence shown here is derived from an EMBL/GenBank/DDBJ whole genome shotgun (WGS) entry which is preliminary data.</text>
</comment>
<evidence type="ECO:0000313" key="1">
    <source>
        <dbReference type="EMBL" id="GAA4253351.1"/>
    </source>
</evidence>
<evidence type="ECO:0000313" key="2">
    <source>
        <dbReference type="Proteomes" id="UP001500620"/>
    </source>
</evidence>
<gene>
    <name evidence="1" type="ORF">GCM10022255_053890</name>
</gene>
<sequence length="65" mass="6901">MRRSGRGIGGRTNVFVTNVWLVAVVRWAGVNVFVTNVWVAAVVRGAATNAFVANVVVVRGVGDEC</sequence>
<dbReference type="EMBL" id="BAABAT010000015">
    <property type="protein sequence ID" value="GAA4253351.1"/>
    <property type="molecule type" value="Genomic_DNA"/>
</dbReference>
<keyword evidence="2" id="KW-1185">Reference proteome</keyword>
<dbReference type="Proteomes" id="UP001500620">
    <property type="component" value="Unassembled WGS sequence"/>
</dbReference>